<dbReference type="CDD" id="cd00082">
    <property type="entry name" value="HisKA"/>
    <property type="match status" value="1"/>
</dbReference>
<dbReference type="SMART" id="SM00388">
    <property type="entry name" value="HisKA"/>
    <property type="match status" value="1"/>
</dbReference>
<evidence type="ECO:0000256" key="2">
    <source>
        <dbReference type="ARBA" id="ARBA00012438"/>
    </source>
</evidence>
<proteinExistence type="predicted"/>
<accession>A0A5E7E791</accession>
<gene>
    <name evidence="6" type="primary">sasA_11</name>
    <name evidence="6" type="ORF">PS710_04359</name>
</gene>
<dbReference type="InterPro" id="IPR036097">
    <property type="entry name" value="HisK_dim/P_sf"/>
</dbReference>
<dbReference type="EMBL" id="CABVHW010000017">
    <property type="protein sequence ID" value="VVO22591.1"/>
    <property type="molecule type" value="Genomic_DNA"/>
</dbReference>
<dbReference type="SUPFAM" id="SSF55874">
    <property type="entry name" value="ATPase domain of HSP90 chaperone/DNA topoisomerase II/histidine kinase"/>
    <property type="match status" value="1"/>
</dbReference>
<dbReference type="AlphaFoldDB" id="A0A5E7E791"/>
<keyword evidence="6" id="KW-0418">Kinase</keyword>
<dbReference type="EC" id="2.7.13.3" evidence="2"/>
<evidence type="ECO:0000256" key="1">
    <source>
        <dbReference type="ARBA" id="ARBA00000085"/>
    </source>
</evidence>
<dbReference type="PRINTS" id="PR00344">
    <property type="entry name" value="BCTRLSENSOR"/>
</dbReference>
<dbReference type="SMART" id="SM00387">
    <property type="entry name" value="HATPase_c"/>
    <property type="match status" value="1"/>
</dbReference>
<keyword evidence="3" id="KW-0597">Phosphoprotein</keyword>
<feature type="domain" description="Histidine kinase" evidence="5">
    <location>
        <begin position="157"/>
        <end position="375"/>
    </location>
</feature>
<protein>
    <recommendedName>
        <fullName evidence="2">histidine kinase</fullName>
        <ecNumber evidence="2">2.7.13.3</ecNumber>
    </recommendedName>
</protein>
<dbReference type="PANTHER" id="PTHR43547:SF2">
    <property type="entry name" value="HYBRID SIGNAL TRANSDUCTION HISTIDINE KINASE C"/>
    <property type="match status" value="1"/>
</dbReference>
<keyword evidence="6" id="KW-0808">Transferase</keyword>
<feature type="region of interest" description="Disordered" evidence="4">
    <location>
        <begin position="55"/>
        <end position="78"/>
    </location>
</feature>
<sequence>MRLSEFILKNLEPILQAWEEFARSVDTPMPAMGPLALRDHAEYILRTVALDMSTSQTPQEQIDKSHGHGPVTKDESAAQSHAITRLMAGFTLDQMVSEYRALRSSVLRLWLTQGYTGEDHQILDMIRFNEAIDQALVESIAAYGRAVETTRKTVLGVLGHDLRTPLGAVTLGADLLRQTEELGARGKRIIAQITTSVQNANQMVNDLLDLARCNLGNGIPVRPEKTDLTSVCKEVVDELTAAHPKAQIIFTDSATVTGQYDRSRMAQVFSNLIGNAVRHGNARRPINVTLEGDGPTTCFCVQNYGEPIPASALPSLFNPEGRYSKYSEGEKGASSGLGLGLFIASQIVEGHGGTIEVESTLEQGTIFRVILPIRE</sequence>
<name>A0A5E7E791_PSEFL</name>
<dbReference type="InterPro" id="IPR005467">
    <property type="entry name" value="His_kinase_dom"/>
</dbReference>
<dbReference type="Proteomes" id="UP000381093">
    <property type="component" value="Unassembled WGS sequence"/>
</dbReference>
<dbReference type="Pfam" id="PF02518">
    <property type="entry name" value="HATPase_c"/>
    <property type="match status" value="1"/>
</dbReference>
<dbReference type="Gene3D" id="3.30.565.10">
    <property type="entry name" value="Histidine kinase-like ATPase, C-terminal domain"/>
    <property type="match status" value="1"/>
</dbReference>
<comment type="catalytic activity">
    <reaction evidence="1">
        <text>ATP + protein L-histidine = ADP + protein N-phospho-L-histidine.</text>
        <dbReference type="EC" id="2.7.13.3"/>
    </reaction>
</comment>
<dbReference type="RefSeq" id="WP_150766323.1">
    <property type="nucleotide sequence ID" value="NZ_CABVHW010000017.1"/>
</dbReference>
<evidence type="ECO:0000256" key="4">
    <source>
        <dbReference type="SAM" id="MobiDB-lite"/>
    </source>
</evidence>
<dbReference type="InterPro" id="IPR003594">
    <property type="entry name" value="HATPase_dom"/>
</dbReference>
<dbReference type="GO" id="GO:0000155">
    <property type="term" value="F:phosphorelay sensor kinase activity"/>
    <property type="evidence" value="ECO:0007669"/>
    <property type="project" value="InterPro"/>
</dbReference>
<dbReference type="PANTHER" id="PTHR43547">
    <property type="entry name" value="TWO-COMPONENT HISTIDINE KINASE"/>
    <property type="match status" value="1"/>
</dbReference>
<evidence type="ECO:0000313" key="6">
    <source>
        <dbReference type="EMBL" id="VVO22591.1"/>
    </source>
</evidence>
<evidence type="ECO:0000256" key="3">
    <source>
        <dbReference type="ARBA" id="ARBA00022553"/>
    </source>
</evidence>
<dbReference type="SUPFAM" id="SSF47384">
    <property type="entry name" value="Homodimeric domain of signal transducing histidine kinase"/>
    <property type="match status" value="1"/>
</dbReference>
<dbReference type="InterPro" id="IPR003661">
    <property type="entry name" value="HisK_dim/P_dom"/>
</dbReference>
<organism evidence="6 7">
    <name type="scientific">Pseudomonas fluorescens</name>
    <dbReference type="NCBI Taxonomy" id="294"/>
    <lineage>
        <taxon>Bacteria</taxon>
        <taxon>Pseudomonadati</taxon>
        <taxon>Pseudomonadota</taxon>
        <taxon>Gammaproteobacteria</taxon>
        <taxon>Pseudomonadales</taxon>
        <taxon>Pseudomonadaceae</taxon>
        <taxon>Pseudomonas</taxon>
    </lineage>
</organism>
<reference evidence="6 7" key="1">
    <citation type="submission" date="2019-09" db="EMBL/GenBank/DDBJ databases">
        <authorList>
            <person name="Chandra G."/>
            <person name="Truman W A."/>
        </authorList>
    </citation>
    <scope>NUCLEOTIDE SEQUENCE [LARGE SCALE GENOMIC DNA]</scope>
    <source>
        <strain evidence="6">PS710</strain>
    </source>
</reference>
<dbReference type="Gene3D" id="1.10.287.130">
    <property type="match status" value="1"/>
</dbReference>
<dbReference type="CDD" id="cd00075">
    <property type="entry name" value="HATPase"/>
    <property type="match status" value="1"/>
</dbReference>
<dbReference type="PROSITE" id="PS50109">
    <property type="entry name" value="HIS_KIN"/>
    <property type="match status" value="1"/>
</dbReference>
<dbReference type="InterPro" id="IPR004358">
    <property type="entry name" value="Sig_transdc_His_kin-like_C"/>
</dbReference>
<feature type="compositionally biased region" description="Basic and acidic residues" evidence="4">
    <location>
        <begin position="61"/>
        <end position="76"/>
    </location>
</feature>
<dbReference type="Pfam" id="PF00512">
    <property type="entry name" value="HisKA"/>
    <property type="match status" value="1"/>
</dbReference>
<dbReference type="InterPro" id="IPR036890">
    <property type="entry name" value="HATPase_C_sf"/>
</dbReference>
<evidence type="ECO:0000313" key="7">
    <source>
        <dbReference type="Proteomes" id="UP000381093"/>
    </source>
</evidence>
<evidence type="ECO:0000259" key="5">
    <source>
        <dbReference type="PROSITE" id="PS50109"/>
    </source>
</evidence>